<evidence type="ECO:0000313" key="1">
    <source>
        <dbReference type="EMBL" id="SVD37555.1"/>
    </source>
</evidence>
<name>A0A382UUV3_9ZZZZ</name>
<proteinExistence type="predicted"/>
<accession>A0A382UUV3</accession>
<organism evidence="1">
    <name type="scientific">marine metagenome</name>
    <dbReference type="NCBI Taxonomy" id="408172"/>
    <lineage>
        <taxon>unclassified sequences</taxon>
        <taxon>metagenomes</taxon>
        <taxon>ecological metagenomes</taxon>
    </lineage>
</organism>
<reference evidence="1" key="1">
    <citation type="submission" date="2018-05" db="EMBL/GenBank/DDBJ databases">
        <authorList>
            <person name="Lanie J.A."/>
            <person name="Ng W.-L."/>
            <person name="Kazmierczak K.M."/>
            <person name="Andrzejewski T.M."/>
            <person name="Davidsen T.M."/>
            <person name="Wayne K.J."/>
            <person name="Tettelin H."/>
            <person name="Glass J.I."/>
            <person name="Rusch D."/>
            <person name="Podicherti R."/>
            <person name="Tsui H.-C.T."/>
            <person name="Winkler M.E."/>
        </authorList>
    </citation>
    <scope>NUCLEOTIDE SEQUENCE</scope>
</reference>
<gene>
    <name evidence="1" type="ORF">METZ01_LOCUS390409</name>
</gene>
<protein>
    <submittedName>
        <fullName evidence="1">Uncharacterized protein</fullName>
    </submittedName>
</protein>
<dbReference type="EMBL" id="UINC01146684">
    <property type="protein sequence ID" value="SVD37555.1"/>
    <property type="molecule type" value="Genomic_DNA"/>
</dbReference>
<feature type="non-terminal residue" evidence="1">
    <location>
        <position position="32"/>
    </location>
</feature>
<sequence length="32" mass="3325">MEPIPPMVTVTTSSCLIEPTPTDVPQAITSPA</sequence>
<dbReference type="AlphaFoldDB" id="A0A382UUV3"/>